<keyword evidence="1" id="KW-1133">Transmembrane helix</keyword>
<keyword evidence="4" id="KW-1185">Reference proteome</keyword>
<feature type="transmembrane region" description="Helical" evidence="1">
    <location>
        <begin position="43"/>
        <end position="61"/>
    </location>
</feature>
<evidence type="ECO:0000313" key="4">
    <source>
        <dbReference type="Proteomes" id="UP000594681"/>
    </source>
</evidence>
<dbReference type="RefSeq" id="WP_165008938.1">
    <property type="nucleotide sequence ID" value="NZ_CP064954.1"/>
</dbReference>
<reference evidence="3 4" key="1">
    <citation type="submission" date="2020-11" db="EMBL/GenBank/DDBJ databases">
        <title>Corynebacterium sp. ZJ-599.</title>
        <authorList>
            <person name="Zhou J."/>
        </authorList>
    </citation>
    <scope>NUCLEOTIDE SEQUENCE [LARGE SCALE GENOMIC DNA]</scope>
    <source>
        <strain evidence="3 4">ZJ-599</strain>
    </source>
</reference>
<organism evidence="3 4">
    <name type="scientific">Corynebacterium lizhenjunii</name>
    <dbReference type="NCBI Taxonomy" id="2709394"/>
    <lineage>
        <taxon>Bacteria</taxon>
        <taxon>Bacillati</taxon>
        <taxon>Actinomycetota</taxon>
        <taxon>Actinomycetes</taxon>
        <taxon>Mycobacteriales</taxon>
        <taxon>Corynebacteriaceae</taxon>
        <taxon>Corynebacterium</taxon>
    </lineage>
</organism>
<dbReference type="Proteomes" id="UP000594681">
    <property type="component" value="Chromosome"/>
</dbReference>
<dbReference type="EMBL" id="CP064954">
    <property type="protein sequence ID" value="QPK79397.1"/>
    <property type="molecule type" value="Genomic_DNA"/>
</dbReference>
<evidence type="ECO:0000313" key="3">
    <source>
        <dbReference type="EMBL" id="QPK79397.1"/>
    </source>
</evidence>
<evidence type="ECO:0000256" key="1">
    <source>
        <dbReference type="SAM" id="Phobius"/>
    </source>
</evidence>
<accession>A0A7T0PC73</accession>
<protein>
    <submittedName>
        <fullName evidence="3">Uncharacterized protein</fullName>
    </submittedName>
</protein>
<dbReference type="KEGG" id="cliz:G7Y31_01360"/>
<evidence type="ECO:0000256" key="2">
    <source>
        <dbReference type="SAM" id="SignalP"/>
    </source>
</evidence>
<dbReference type="AlphaFoldDB" id="A0A7T0PC73"/>
<gene>
    <name evidence="3" type="ORF">G7Y31_01360</name>
</gene>
<feature type="chain" id="PRO_5039698427" evidence="2">
    <location>
        <begin position="20"/>
        <end position="92"/>
    </location>
</feature>
<keyword evidence="2" id="KW-0732">Signal</keyword>
<proteinExistence type="predicted"/>
<sequence length="92" mass="9296">MGSLWFGMAIMLCAAVVCATAVPAARGSGKKHPLVMRSSAAAAWWFSIAALAYVVAFALLLTSLPLWVAIACAFVGLFTSAGGYVAAGGASK</sequence>
<feature type="signal peptide" evidence="2">
    <location>
        <begin position="1"/>
        <end position="19"/>
    </location>
</feature>
<keyword evidence="1" id="KW-0472">Membrane</keyword>
<feature type="transmembrane region" description="Helical" evidence="1">
    <location>
        <begin position="66"/>
        <end position="87"/>
    </location>
</feature>
<name>A0A7T0PC73_9CORY</name>
<keyword evidence="1" id="KW-0812">Transmembrane</keyword>